<keyword evidence="3" id="KW-1185">Reference proteome</keyword>
<dbReference type="VEuPathDB" id="FungiDB:PHYBLDRAFT_67971"/>
<feature type="transmembrane region" description="Helical" evidence="1">
    <location>
        <begin position="45"/>
        <end position="70"/>
    </location>
</feature>
<accession>A0A167P4B5</accession>
<name>A0A167P4B5_PHYB8</name>
<dbReference type="InParanoid" id="A0A167P4B5"/>
<dbReference type="GeneID" id="29002776"/>
<keyword evidence="1" id="KW-0812">Transmembrane</keyword>
<evidence type="ECO:0000313" key="2">
    <source>
        <dbReference type="EMBL" id="OAD77221.1"/>
    </source>
</evidence>
<proteinExistence type="predicted"/>
<evidence type="ECO:0000313" key="3">
    <source>
        <dbReference type="Proteomes" id="UP000077315"/>
    </source>
</evidence>
<dbReference type="RefSeq" id="XP_018295261.1">
    <property type="nucleotide sequence ID" value="XM_018441870.1"/>
</dbReference>
<keyword evidence="1" id="KW-0472">Membrane</keyword>
<keyword evidence="1" id="KW-1133">Transmembrane helix</keyword>
<evidence type="ECO:0000256" key="1">
    <source>
        <dbReference type="SAM" id="Phobius"/>
    </source>
</evidence>
<dbReference type="EMBL" id="KV440975">
    <property type="protein sequence ID" value="OAD77221.1"/>
    <property type="molecule type" value="Genomic_DNA"/>
</dbReference>
<organism evidence="2 3">
    <name type="scientific">Phycomyces blakesleeanus (strain ATCC 8743b / DSM 1359 / FGSC 10004 / NBRC 33097 / NRRL 1555)</name>
    <dbReference type="NCBI Taxonomy" id="763407"/>
    <lineage>
        <taxon>Eukaryota</taxon>
        <taxon>Fungi</taxon>
        <taxon>Fungi incertae sedis</taxon>
        <taxon>Mucoromycota</taxon>
        <taxon>Mucoromycotina</taxon>
        <taxon>Mucoromycetes</taxon>
        <taxon>Mucorales</taxon>
        <taxon>Phycomycetaceae</taxon>
        <taxon>Phycomyces</taxon>
    </lineage>
</organism>
<protein>
    <submittedName>
        <fullName evidence="2">Uncharacterized protein</fullName>
    </submittedName>
</protein>
<reference evidence="3" key="1">
    <citation type="submission" date="2015-06" db="EMBL/GenBank/DDBJ databases">
        <title>Expansion of signal transduction pathways in fungi by whole-genome duplication.</title>
        <authorList>
            <consortium name="DOE Joint Genome Institute"/>
            <person name="Corrochano L.M."/>
            <person name="Kuo A."/>
            <person name="Marcet-Houben M."/>
            <person name="Polaino S."/>
            <person name="Salamov A."/>
            <person name="Villalobos J.M."/>
            <person name="Alvarez M.I."/>
            <person name="Avalos J."/>
            <person name="Benito E.P."/>
            <person name="Benoit I."/>
            <person name="Burger G."/>
            <person name="Camino L.P."/>
            <person name="Canovas D."/>
            <person name="Cerda-Olmedo E."/>
            <person name="Cheng J.-F."/>
            <person name="Dominguez A."/>
            <person name="Elias M."/>
            <person name="Eslava A.P."/>
            <person name="Glaser F."/>
            <person name="Grimwood J."/>
            <person name="Gutierrez G."/>
            <person name="Heitman J."/>
            <person name="Henrissat B."/>
            <person name="Iturriaga E.A."/>
            <person name="Lang B.F."/>
            <person name="Lavin J.L."/>
            <person name="Lee S."/>
            <person name="Li W."/>
            <person name="Lindquist E."/>
            <person name="Lopez-Garcia S."/>
            <person name="Luque E.M."/>
            <person name="Marcos A.T."/>
            <person name="Martin J."/>
            <person name="McCluskey K."/>
            <person name="Medina H.R."/>
            <person name="Miralles-Duran A."/>
            <person name="Miyazaki A."/>
            <person name="Munoz-Torres E."/>
            <person name="Oguiza J.A."/>
            <person name="Ohm R."/>
            <person name="Olmedo M."/>
            <person name="Orejas M."/>
            <person name="Ortiz-Castellanos L."/>
            <person name="Pisabarro A.G."/>
            <person name="Rodriguez-Romero J."/>
            <person name="Ruiz-Herrera J."/>
            <person name="Ruiz-Vazquez R."/>
            <person name="Sanz C."/>
            <person name="Schackwitz W."/>
            <person name="Schmutz J."/>
            <person name="Shahriari M."/>
            <person name="Shelest E."/>
            <person name="Silva-Franco F."/>
            <person name="Soanes D."/>
            <person name="Syed K."/>
            <person name="Tagua V.G."/>
            <person name="Talbot N.J."/>
            <person name="Thon M."/>
            <person name="De vries R.P."/>
            <person name="Wiebenga A."/>
            <person name="Yadav J.S."/>
            <person name="Braun E.L."/>
            <person name="Baker S."/>
            <person name="Garre V."/>
            <person name="Horwitz B."/>
            <person name="Torres-Martinez S."/>
            <person name="Idnurm A."/>
            <person name="Herrera-Estrella A."/>
            <person name="Gabaldon T."/>
            <person name="Grigoriev I.V."/>
        </authorList>
    </citation>
    <scope>NUCLEOTIDE SEQUENCE [LARGE SCALE GENOMIC DNA]</scope>
    <source>
        <strain evidence="3">NRRL 1555(-)</strain>
    </source>
</reference>
<dbReference type="Proteomes" id="UP000077315">
    <property type="component" value="Unassembled WGS sequence"/>
</dbReference>
<dbReference type="AlphaFoldDB" id="A0A167P4B5"/>
<gene>
    <name evidence="2" type="ORF">PHYBLDRAFT_67971</name>
</gene>
<feature type="transmembrane region" description="Helical" evidence="1">
    <location>
        <begin position="15"/>
        <end position="33"/>
    </location>
</feature>
<sequence length="113" mass="12872">MFDPWTKVPVPIDSFIVRTMMIITENSIGVYLGPNESRKIIQLKFLNLFVLSICSSSLLVTSVTMVMVLVRGKESSVLTLKRVVKKRCVDLLIIHTILKHMYNLKVYIAMGDK</sequence>